<sequence length="169" mass="19715">MAFISPVIRSEFNLYYDRKRPQYRRTSRPSVHQVSPNPSISNGSSSLDSLLERHQRLLQARERTQQRRRNCRSNTLLNVRKISVITETDEENEDTVESINKKISSVQTPKLKSIGECSEEENHPPAEPDASSNTEEKTPEKKKKSFVEKINHWVRSHSIRKRNKSNEMQ</sequence>
<feature type="region of interest" description="Disordered" evidence="1">
    <location>
        <begin position="23"/>
        <end position="47"/>
    </location>
</feature>
<feature type="compositionally biased region" description="Low complexity" evidence="1">
    <location>
        <begin position="35"/>
        <end position="47"/>
    </location>
</feature>
<evidence type="ECO:0000313" key="2">
    <source>
        <dbReference type="EMBL" id="CAB3400211.1"/>
    </source>
</evidence>
<dbReference type="EMBL" id="CADEPM010000002">
    <property type="protein sequence ID" value="CAB3400211.1"/>
    <property type="molecule type" value="Genomic_DNA"/>
</dbReference>
<accession>A0A8S1EDR5</accession>
<organism evidence="2 3">
    <name type="scientific">Caenorhabditis bovis</name>
    <dbReference type="NCBI Taxonomy" id="2654633"/>
    <lineage>
        <taxon>Eukaryota</taxon>
        <taxon>Metazoa</taxon>
        <taxon>Ecdysozoa</taxon>
        <taxon>Nematoda</taxon>
        <taxon>Chromadorea</taxon>
        <taxon>Rhabditida</taxon>
        <taxon>Rhabditina</taxon>
        <taxon>Rhabditomorpha</taxon>
        <taxon>Rhabditoidea</taxon>
        <taxon>Rhabditidae</taxon>
        <taxon>Peloderinae</taxon>
        <taxon>Caenorhabditis</taxon>
    </lineage>
</organism>
<gene>
    <name evidence="2" type="ORF">CBOVIS_LOCUS3198</name>
</gene>
<protein>
    <submittedName>
        <fullName evidence="2">Uncharacterized protein</fullName>
    </submittedName>
</protein>
<proteinExistence type="predicted"/>
<evidence type="ECO:0000256" key="1">
    <source>
        <dbReference type="SAM" id="MobiDB-lite"/>
    </source>
</evidence>
<feature type="compositionally biased region" description="Basic and acidic residues" evidence="1">
    <location>
        <begin position="134"/>
        <end position="151"/>
    </location>
</feature>
<dbReference type="AlphaFoldDB" id="A0A8S1EDR5"/>
<comment type="caution">
    <text evidence="2">The sequence shown here is derived from an EMBL/GenBank/DDBJ whole genome shotgun (WGS) entry which is preliminary data.</text>
</comment>
<keyword evidence="3" id="KW-1185">Reference proteome</keyword>
<feature type="region of interest" description="Disordered" evidence="1">
    <location>
        <begin position="88"/>
        <end position="169"/>
    </location>
</feature>
<reference evidence="2 3" key="1">
    <citation type="submission" date="2020-04" db="EMBL/GenBank/DDBJ databases">
        <authorList>
            <person name="Laetsch R D."/>
            <person name="Stevens L."/>
            <person name="Kumar S."/>
            <person name="Blaxter L. M."/>
        </authorList>
    </citation>
    <scope>NUCLEOTIDE SEQUENCE [LARGE SCALE GENOMIC DNA]</scope>
</reference>
<feature type="compositionally biased region" description="Polar residues" evidence="1">
    <location>
        <begin position="101"/>
        <end position="110"/>
    </location>
</feature>
<feature type="compositionally biased region" description="Basic residues" evidence="1">
    <location>
        <begin position="152"/>
        <end position="163"/>
    </location>
</feature>
<evidence type="ECO:0000313" key="3">
    <source>
        <dbReference type="Proteomes" id="UP000494206"/>
    </source>
</evidence>
<name>A0A8S1EDR5_9PELO</name>
<dbReference type="Proteomes" id="UP000494206">
    <property type="component" value="Unassembled WGS sequence"/>
</dbReference>